<organism evidence="1 2">
    <name type="scientific">Algivirga pacifica</name>
    <dbReference type="NCBI Taxonomy" id="1162670"/>
    <lineage>
        <taxon>Bacteria</taxon>
        <taxon>Pseudomonadati</taxon>
        <taxon>Bacteroidota</taxon>
        <taxon>Cytophagia</taxon>
        <taxon>Cytophagales</taxon>
        <taxon>Flammeovirgaceae</taxon>
        <taxon>Algivirga</taxon>
    </lineage>
</organism>
<proteinExistence type="predicted"/>
<sequence>MRLLYCLLLSGIYLVSCSQLPKKSQTQEPIIMTEAKPFVSQMIEKDTVYYNSSFSFKTTFPTILQQETLSDNTEGAEFTDGTAHLVLWGSLGTTTDVQNLFEKVSSKTLEQYSIIPSKYSWQPELKKLYFQEALLSEIRQDSILYHQATPLFFVLSGYTSEKNVFYQRTEQFMNYYVSFKLTYPLTSKVHYDSLVDQIKLEPYLPTP</sequence>
<name>A0ABP9DES9_9BACT</name>
<evidence type="ECO:0000313" key="1">
    <source>
        <dbReference type="EMBL" id="GAA4837719.1"/>
    </source>
</evidence>
<dbReference type="RefSeq" id="WP_345372050.1">
    <property type="nucleotide sequence ID" value="NZ_BAABJX010000035.1"/>
</dbReference>
<dbReference type="EMBL" id="BAABJX010000035">
    <property type="protein sequence ID" value="GAA4837719.1"/>
    <property type="molecule type" value="Genomic_DNA"/>
</dbReference>
<evidence type="ECO:0008006" key="3">
    <source>
        <dbReference type="Google" id="ProtNLM"/>
    </source>
</evidence>
<dbReference type="Proteomes" id="UP001500298">
    <property type="component" value="Unassembled WGS sequence"/>
</dbReference>
<gene>
    <name evidence="1" type="ORF">GCM10023331_23600</name>
</gene>
<comment type="caution">
    <text evidence="1">The sequence shown here is derived from an EMBL/GenBank/DDBJ whole genome shotgun (WGS) entry which is preliminary data.</text>
</comment>
<protein>
    <recommendedName>
        <fullName evidence="3">Lipoprotein</fullName>
    </recommendedName>
</protein>
<keyword evidence="2" id="KW-1185">Reference proteome</keyword>
<evidence type="ECO:0000313" key="2">
    <source>
        <dbReference type="Proteomes" id="UP001500298"/>
    </source>
</evidence>
<reference evidence="2" key="1">
    <citation type="journal article" date="2019" name="Int. J. Syst. Evol. Microbiol.">
        <title>The Global Catalogue of Microorganisms (GCM) 10K type strain sequencing project: providing services to taxonomists for standard genome sequencing and annotation.</title>
        <authorList>
            <consortium name="The Broad Institute Genomics Platform"/>
            <consortium name="The Broad Institute Genome Sequencing Center for Infectious Disease"/>
            <person name="Wu L."/>
            <person name="Ma J."/>
        </authorList>
    </citation>
    <scope>NUCLEOTIDE SEQUENCE [LARGE SCALE GENOMIC DNA]</scope>
    <source>
        <strain evidence="2">JCM 18326</strain>
    </source>
</reference>
<accession>A0ABP9DES9</accession>